<comment type="caution">
    <text evidence="11">The sequence shown here is derived from an EMBL/GenBank/DDBJ whole genome shotgun (WGS) entry which is preliminary data.</text>
</comment>
<feature type="binding site" evidence="9">
    <location>
        <position position="56"/>
    </location>
    <ligand>
        <name>ATP</name>
        <dbReference type="ChEBI" id="CHEBI:30616"/>
    </ligand>
</feature>
<keyword evidence="2" id="KW-0723">Serine/threonine-protein kinase</keyword>
<dbReference type="PROSITE" id="PS00109">
    <property type="entry name" value="PROTEIN_KINASE_TYR"/>
    <property type="match status" value="1"/>
</dbReference>
<gene>
    <name evidence="11" type="ORF">RND71_034906</name>
</gene>
<protein>
    <recommendedName>
        <fullName evidence="1">non-specific serine/threonine protein kinase</fullName>
        <ecNumber evidence="1">2.7.11.1</ecNumber>
    </recommendedName>
</protein>
<proteinExistence type="predicted"/>
<evidence type="ECO:0000256" key="2">
    <source>
        <dbReference type="ARBA" id="ARBA00022527"/>
    </source>
</evidence>
<dbReference type="GO" id="GO:0004674">
    <property type="term" value="F:protein serine/threonine kinase activity"/>
    <property type="evidence" value="ECO:0007669"/>
    <property type="project" value="UniProtKB-KW"/>
</dbReference>
<evidence type="ECO:0000256" key="7">
    <source>
        <dbReference type="ARBA" id="ARBA00047899"/>
    </source>
</evidence>
<dbReference type="InterPro" id="IPR051420">
    <property type="entry name" value="Ser_Thr_Kinases_DiverseReg"/>
</dbReference>
<sequence length="269" mass="30302">MYENSESLIWEREGKFTFGDIVKATGDFSEKNCIGRGGFGSVYKAVLPSREVVAIKRLNMSIRNGCVCLVYEYIERGSLGKVLYDNEMGMEFGWGTRVRIVQGIAHALAYLHYDCSSPIKHRDVSLNNILLESEFEPRLSDFGTKQSSSFLLNRLLMVDILVSEKKNVSLISCLSSCAELALTMRVTEKCDVYSFGVVAMEAMMGRHPGELLTSLSAATTLCMNYELEYSLIEIKSRCIYANRGEWEKMLSILKVLIFNLDKYGCYKAA</sequence>
<dbReference type="SUPFAM" id="SSF56112">
    <property type="entry name" value="Protein kinase-like (PK-like)"/>
    <property type="match status" value="1"/>
</dbReference>
<keyword evidence="3" id="KW-0808">Transferase</keyword>
<dbReference type="InterPro" id="IPR011009">
    <property type="entry name" value="Kinase-like_dom_sf"/>
</dbReference>
<keyword evidence="12" id="KW-1185">Reference proteome</keyword>
<dbReference type="Gene3D" id="3.30.200.20">
    <property type="entry name" value="Phosphorylase Kinase, domain 1"/>
    <property type="match status" value="1"/>
</dbReference>
<reference evidence="11" key="1">
    <citation type="submission" date="2023-12" db="EMBL/GenBank/DDBJ databases">
        <title>Genome assembly of Anisodus tanguticus.</title>
        <authorList>
            <person name="Wang Y.-J."/>
        </authorList>
    </citation>
    <scope>NUCLEOTIDE SEQUENCE</scope>
    <source>
        <strain evidence="11">KB-2021</strain>
        <tissue evidence="11">Leaf</tissue>
    </source>
</reference>
<dbReference type="GO" id="GO:0005524">
    <property type="term" value="F:ATP binding"/>
    <property type="evidence" value="ECO:0007669"/>
    <property type="project" value="UniProtKB-UniRule"/>
</dbReference>
<evidence type="ECO:0000256" key="9">
    <source>
        <dbReference type="PROSITE-ProRule" id="PRU10141"/>
    </source>
</evidence>
<evidence type="ECO:0000256" key="8">
    <source>
        <dbReference type="ARBA" id="ARBA00048679"/>
    </source>
</evidence>
<dbReference type="PANTHER" id="PTHR48005:SF44">
    <property type="entry name" value="MDIS1-INTERACTING RECEPTOR LIKE KINASE 2-LIKE ISOFORM X1"/>
    <property type="match status" value="1"/>
</dbReference>
<dbReference type="Gene3D" id="1.10.510.10">
    <property type="entry name" value="Transferase(Phosphotransferase) domain 1"/>
    <property type="match status" value="1"/>
</dbReference>
<comment type="catalytic activity">
    <reaction evidence="8">
        <text>L-seryl-[protein] + ATP = O-phospho-L-seryl-[protein] + ADP + H(+)</text>
        <dbReference type="Rhea" id="RHEA:17989"/>
        <dbReference type="Rhea" id="RHEA-COMP:9863"/>
        <dbReference type="Rhea" id="RHEA-COMP:11604"/>
        <dbReference type="ChEBI" id="CHEBI:15378"/>
        <dbReference type="ChEBI" id="CHEBI:29999"/>
        <dbReference type="ChEBI" id="CHEBI:30616"/>
        <dbReference type="ChEBI" id="CHEBI:83421"/>
        <dbReference type="ChEBI" id="CHEBI:456216"/>
        <dbReference type="EC" id="2.7.11.1"/>
    </reaction>
</comment>
<dbReference type="Pfam" id="PF07714">
    <property type="entry name" value="PK_Tyr_Ser-Thr"/>
    <property type="match status" value="1"/>
</dbReference>
<evidence type="ECO:0000256" key="1">
    <source>
        <dbReference type="ARBA" id="ARBA00012513"/>
    </source>
</evidence>
<evidence type="ECO:0000313" key="11">
    <source>
        <dbReference type="EMBL" id="KAK4344730.1"/>
    </source>
</evidence>
<dbReference type="PROSITE" id="PS00107">
    <property type="entry name" value="PROTEIN_KINASE_ATP"/>
    <property type="match status" value="1"/>
</dbReference>
<dbReference type="EC" id="2.7.11.1" evidence="1"/>
<feature type="domain" description="Protein kinase" evidence="10">
    <location>
        <begin position="1"/>
        <end position="258"/>
    </location>
</feature>
<dbReference type="InterPro" id="IPR000719">
    <property type="entry name" value="Prot_kinase_dom"/>
</dbReference>
<dbReference type="PANTHER" id="PTHR48005">
    <property type="entry name" value="LEUCINE RICH REPEAT KINASE 2"/>
    <property type="match status" value="1"/>
</dbReference>
<keyword evidence="6 9" id="KW-0067">ATP-binding</keyword>
<keyword evidence="4 9" id="KW-0547">Nucleotide-binding</keyword>
<keyword evidence="5" id="KW-0418">Kinase</keyword>
<accession>A0AAE1R3U3</accession>
<dbReference type="PROSITE" id="PS50011">
    <property type="entry name" value="PROTEIN_KINASE_DOM"/>
    <property type="match status" value="1"/>
</dbReference>
<dbReference type="InterPro" id="IPR017441">
    <property type="entry name" value="Protein_kinase_ATP_BS"/>
</dbReference>
<evidence type="ECO:0000256" key="4">
    <source>
        <dbReference type="ARBA" id="ARBA00022741"/>
    </source>
</evidence>
<organism evidence="11 12">
    <name type="scientific">Anisodus tanguticus</name>
    <dbReference type="NCBI Taxonomy" id="243964"/>
    <lineage>
        <taxon>Eukaryota</taxon>
        <taxon>Viridiplantae</taxon>
        <taxon>Streptophyta</taxon>
        <taxon>Embryophyta</taxon>
        <taxon>Tracheophyta</taxon>
        <taxon>Spermatophyta</taxon>
        <taxon>Magnoliopsida</taxon>
        <taxon>eudicotyledons</taxon>
        <taxon>Gunneridae</taxon>
        <taxon>Pentapetalae</taxon>
        <taxon>asterids</taxon>
        <taxon>lamiids</taxon>
        <taxon>Solanales</taxon>
        <taxon>Solanaceae</taxon>
        <taxon>Solanoideae</taxon>
        <taxon>Hyoscyameae</taxon>
        <taxon>Anisodus</taxon>
    </lineage>
</organism>
<evidence type="ECO:0000256" key="5">
    <source>
        <dbReference type="ARBA" id="ARBA00022777"/>
    </source>
</evidence>
<dbReference type="AlphaFoldDB" id="A0AAE1R3U3"/>
<comment type="catalytic activity">
    <reaction evidence="7">
        <text>L-threonyl-[protein] + ATP = O-phospho-L-threonyl-[protein] + ADP + H(+)</text>
        <dbReference type="Rhea" id="RHEA:46608"/>
        <dbReference type="Rhea" id="RHEA-COMP:11060"/>
        <dbReference type="Rhea" id="RHEA-COMP:11605"/>
        <dbReference type="ChEBI" id="CHEBI:15378"/>
        <dbReference type="ChEBI" id="CHEBI:30013"/>
        <dbReference type="ChEBI" id="CHEBI:30616"/>
        <dbReference type="ChEBI" id="CHEBI:61977"/>
        <dbReference type="ChEBI" id="CHEBI:456216"/>
        <dbReference type="EC" id="2.7.11.1"/>
    </reaction>
</comment>
<name>A0AAE1R3U3_9SOLA</name>
<evidence type="ECO:0000259" key="10">
    <source>
        <dbReference type="PROSITE" id="PS50011"/>
    </source>
</evidence>
<dbReference type="InterPro" id="IPR008266">
    <property type="entry name" value="Tyr_kinase_AS"/>
</dbReference>
<evidence type="ECO:0000313" key="12">
    <source>
        <dbReference type="Proteomes" id="UP001291623"/>
    </source>
</evidence>
<dbReference type="EMBL" id="JAVYJV010000019">
    <property type="protein sequence ID" value="KAK4344730.1"/>
    <property type="molecule type" value="Genomic_DNA"/>
</dbReference>
<dbReference type="Proteomes" id="UP001291623">
    <property type="component" value="Unassembled WGS sequence"/>
</dbReference>
<evidence type="ECO:0000256" key="3">
    <source>
        <dbReference type="ARBA" id="ARBA00022679"/>
    </source>
</evidence>
<evidence type="ECO:0000256" key="6">
    <source>
        <dbReference type="ARBA" id="ARBA00022840"/>
    </source>
</evidence>
<dbReference type="InterPro" id="IPR001245">
    <property type="entry name" value="Ser-Thr/Tyr_kinase_cat_dom"/>
</dbReference>